<accession>A0A1H8QQE9</accession>
<organism evidence="1 2">
    <name type="scientific">Halorientalis persicus</name>
    <dbReference type="NCBI Taxonomy" id="1367881"/>
    <lineage>
        <taxon>Archaea</taxon>
        <taxon>Methanobacteriati</taxon>
        <taxon>Methanobacteriota</taxon>
        <taxon>Stenosarchaea group</taxon>
        <taxon>Halobacteria</taxon>
        <taxon>Halobacteriales</taxon>
        <taxon>Haloarculaceae</taxon>
        <taxon>Halorientalis</taxon>
    </lineage>
</organism>
<gene>
    <name evidence="1" type="ORF">SAMN05216388_101466</name>
</gene>
<dbReference type="Proteomes" id="UP000198775">
    <property type="component" value="Unassembled WGS sequence"/>
</dbReference>
<dbReference type="Pfam" id="PF26047">
    <property type="entry name" value="DUF8015"/>
    <property type="match status" value="1"/>
</dbReference>
<reference evidence="2" key="1">
    <citation type="submission" date="2016-10" db="EMBL/GenBank/DDBJ databases">
        <authorList>
            <person name="Varghese N."/>
            <person name="Submissions S."/>
        </authorList>
    </citation>
    <scope>NUCLEOTIDE SEQUENCE [LARGE SCALE GENOMIC DNA]</scope>
    <source>
        <strain evidence="2">IBRC-M 10043</strain>
    </source>
</reference>
<dbReference type="RefSeq" id="WP_244515020.1">
    <property type="nucleotide sequence ID" value="NZ_FOCX01000014.1"/>
</dbReference>
<protein>
    <submittedName>
        <fullName evidence="1">Uncharacterized protein</fullName>
    </submittedName>
</protein>
<name>A0A1H8QQE9_9EURY</name>
<dbReference type="InterPro" id="IPR058328">
    <property type="entry name" value="DUF8015"/>
</dbReference>
<evidence type="ECO:0000313" key="1">
    <source>
        <dbReference type="EMBL" id="SEO56053.1"/>
    </source>
</evidence>
<evidence type="ECO:0000313" key="2">
    <source>
        <dbReference type="Proteomes" id="UP000198775"/>
    </source>
</evidence>
<proteinExistence type="predicted"/>
<dbReference type="EMBL" id="FOCX01000014">
    <property type="protein sequence ID" value="SEO56053.1"/>
    <property type="molecule type" value="Genomic_DNA"/>
</dbReference>
<dbReference type="AlphaFoldDB" id="A0A1H8QQE9"/>
<keyword evidence="2" id="KW-1185">Reference proteome</keyword>
<sequence length="83" mass="8471">MEAIISEDPLGSVSRPDLVLSAIPGPVALAAVLGVLLGIPLSLALAVGSLPSSAVVGYALFYRPPVDSEDVTSETHSTAERSR</sequence>